<keyword evidence="3" id="KW-0843">Virulence</keyword>
<evidence type="ECO:0000256" key="9">
    <source>
        <dbReference type="ARBA" id="ARBA00047207"/>
    </source>
</evidence>
<keyword evidence="12" id="KW-1185">Reference proteome</keyword>
<reference evidence="12" key="1">
    <citation type="submission" date="2015-08" db="EMBL/GenBank/DDBJ databases">
        <title>Fjat-10028 dsm 16317.</title>
        <authorList>
            <person name="Liu B."/>
            <person name="Wang J."/>
            <person name="Zhu Y."/>
            <person name="Liu G."/>
            <person name="Chen Q."/>
            <person name="Chen Z."/>
            <person name="Lan J."/>
            <person name="Che J."/>
            <person name="Ge C."/>
            <person name="Shi H."/>
            <person name="Pan Z."/>
            <person name="Liu X."/>
        </authorList>
    </citation>
    <scope>NUCLEOTIDE SEQUENCE [LARGE SCALE GENOMIC DNA]</scope>
    <source>
        <strain evidence="12">DSM 16317</strain>
    </source>
</reference>
<dbReference type="Gene3D" id="1.10.10.10">
    <property type="entry name" value="Winged helix-like DNA-binding domain superfamily/Winged helix DNA-binding domain"/>
    <property type="match status" value="1"/>
</dbReference>
<dbReference type="Pfam" id="PF22381">
    <property type="entry name" value="Staph_reg_Sar_Rot"/>
    <property type="match status" value="1"/>
</dbReference>
<dbReference type="RefSeq" id="WP_053418114.1">
    <property type="nucleotide sequence ID" value="NZ_JBCMNK010000021.1"/>
</dbReference>
<evidence type="ECO:0000256" key="2">
    <source>
        <dbReference type="ARBA" id="ARBA00023015"/>
    </source>
</evidence>
<dbReference type="InterPro" id="IPR023187">
    <property type="entry name" value="Tscrpt_reg_MarR-type_CS"/>
</dbReference>
<evidence type="ECO:0000313" key="12">
    <source>
        <dbReference type="Proteomes" id="UP000036867"/>
    </source>
</evidence>
<feature type="domain" description="HTH marR-type" evidence="10">
    <location>
        <begin position="8"/>
        <end position="145"/>
    </location>
</feature>
<dbReference type="InterPro" id="IPR000835">
    <property type="entry name" value="HTH_MarR-typ"/>
</dbReference>
<dbReference type="GO" id="GO:0003677">
    <property type="term" value="F:DNA binding"/>
    <property type="evidence" value="ECO:0007669"/>
    <property type="project" value="UniProtKB-KW"/>
</dbReference>
<dbReference type="EMBL" id="LILB01000005">
    <property type="protein sequence ID" value="KOO49937.1"/>
    <property type="molecule type" value="Genomic_DNA"/>
</dbReference>
<evidence type="ECO:0000256" key="4">
    <source>
        <dbReference type="ARBA" id="ARBA00023125"/>
    </source>
</evidence>
<accession>A0A0M0LG81</accession>
<sequence>MNKSFKLDNQLCFEVYKAANQFAKLYRRILEPFDLTYPQYLVLLALWEKDQLLVKQLSEKVCLGIGTLNPIINKLVDKGWVTKKVSTQDKRAIIVSLTEKAQLQETLITKEILNKVSECETLIVQDGALKSRLNELNELLTQLNEMEGKDEYL</sequence>
<dbReference type="GO" id="GO:0005737">
    <property type="term" value="C:cytoplasm"/>
    <property type="evidence" value="ECO:0007669"/>
    <property type="project" value="UniProtKB-SubCell"/>
</dbReference>
<proteinExistence type="inferred from homology"/>
<gene>
    <name evidence="11" type="ORF">AMD00_16655</name>
</gene>
<dbReference type="SUPFAM" id="SSF46785">
    <property type="entry name" value="Winged helix' DNA-binding domain"/>
    <property type="match status" value="1"/>
</dbReference>
<dbReference type="AlphaFoldDB" id="A0A0M0LG81"/>
<evidence type="ECO:0000256" key="7">
    <source>
        <dbReference type="ARBA" id="ARBA00046337"/>
    </source>
</evidence>
<dbReference type="GeneID" id="301137723"/>
<dbReference type="SMART" id="SM00347">
    <property type="entry name" value="HTH_MARR"/>
    <property type="match status" value="1"/>
</dbReference>
<keyword evidence="2" id="KW-0805">Transcription regulation</keyword>
<dbReference type="InterPro" id="IPR036388">
    <property type="entry name" value="WH-like_DNA-bd_sf"/>
</dbReference>
<dbReference type="PANTHER" id="PTHR42756">
    <property type="entry name" value="TRANSCRIPTIONAL REGULATOR, MARR"/>
    <property type="match status" value="1"/>
</dbReference>
<dbReference type="PROSITE" id="PS50995">
    <property type="entry name" value="HTH_MARR_2"/>
    <property type="match status" value="1"/>
</dbReference>
<evidence type="ECO:0000256" key="5">
    <source>
        <dbReference type="ARBA" id="ARBA00023163"/>
    </source>
</evidence>
<dbReference type="GO" id="GO:0003700">
    <property type="term" value="F:DNA-binding transcription factor activity"/>
    <property type="evidence" value="ECO:0007669"/>
    <property type="project" value="InterPro"/>
</dbReference>
<name>A0A0M0LG81_9BACL</name>
<keyword evidence="4" id="KW-0238">DNA-binding</keyword>
<keyword evidence="5" id="KW-0804">Transcription</keyword>
<evidence type="ECO:0000256" key="1">
    <source>
        <dbReference type="ARBA" id="ARBA00004496"/>
    </source>
</evidence>
<dbReference type="Proteomes" id="UP000036867">
    <property type="component" value="Unassembled WGS sequence"/>
</dbReference>
<evidence type="ECO:0000259" key="10">
    <source>
        <dbReference type="PROSITE" id="PS50995"/>
    </source>
</evidence>
<comment type="subcellular location">
    <subcellularLocation>
        <location evidence="1">Cytoplasm</location>
    </subcellularLocation>
</comment>
<evidence type="ECO:0000256" key="3">
    <source>
        <dbReference type="ARBA" id="ARBA00023026"/>
    </source>
</evidence>
<dbReference type="PROSITE" id="PS01117">
    <property type="entry name" value="HTH_MARR_1"/>
    <property type="match status" value="1"/>
</dbReference>
<evidence type="ECO:0000256" key="6">
    <source>
        <dbReference type="ARBA" id="ARBA00040307"/>
    </source>
</evidence>
<comment type="caution">
    <text evidence="11">The sequence shown here is derived from an EMBL/GenBank/DDBJ whole genome shotgun (WGS) entry which is preliminary data.</text>
</comment>
<dbReference type="STRING" id="263475.AMD00_16655"/>
<organism evidence="11 12">
    <name type="scientific">Viridibacillus arvi</name>
    <dbReference type="NCBI Taxonomy" id="263475"/>
    <lineage>
        <taxon>Bacteria</taxon>
        <taxon>Bacillati</taxon>
        <taxon>Bacillota</taxon>
        <taxon>Bacilli</taxon>
        <taxon>Bacillales</taxon>
        <taxon>Caryophanaceae</taxon>
        <taxon>Viridibacillus</taxon>
    </lineage>
</organism>
<protein>
    <recommendedName>
        <fullName evidence="6">HTH-type transcriptional regulator MgrA</fullName>
    </recommendedName>
    <alternativeName>
        <fullName evidence="8">HTH-type transcriptional regulator SarZ</fullName>
    </alternativeName>
    <alternativeName>
        <fullName evidence="9">Staphylococcal accessory regulator Z</fullName>
    </alternativeName>
</protein>
<dbReference type="InterPro" id="IPR036390">
    <property type="entry name" value="WH_DNA-bd_sf"/>
</dbReference>
<dbReference type="InterPro" id="IPR055166">
    <property type="entry name" value="Transc_reg_Sar_Rot_HTH"/>
</dbReference>
<evidence type="ECO:0000256" key="8">
    <source>
        <dbReference type="ARBA" id="ARBA00047188"/>
    </source>
</evidence>
<comment type="similarity">
    <text evidence="7">Belongs to the SarZ family.</text>
</comment>
<dbReference type="PANTHER" id="PTHR42756:SF1">
    <property type="entry name" value="TRANSCRIPTIONAL REPRESSOR OF EMRAB OPERON"/>
    <property type="match status" value="1"/>
</dbReference>
<evidence type="ECO:0000313" key="11">
    <source>
        <dbReference type="EMBL" id="KOO49937.1"/>
    </source>
</evidence>
<dbReference type="PATRIC" id="fig|263475.3.peg.4620"/>